<dbReference type="PROSITE" id="PS01124">
    <property type="entry name" value="HTH_ARAC_FAMILY_2"/>
    <property type="match status" value="1"/>
</dbReference>
<evidence type="ECO:0000259" key="4">
    <source>
        <dbReference type="PROSITE" id="PS01124"/>
    </source>
</evidence>
<keyword evidence="2" id="KW-0238">DNA-binding</keyword>
<dbReference type="InterPro" id="IPR018062">
    <property type="entry name" value="HTH_AraC-typ_CS"/>
</dbReference>
<feature type="domain" description="HTH araC/xylS-type" evidence="4">
    <location>
        <begin position="176"/>
        <end position="273"/>
    </location>
</feature>
<proteinExistence type="predicted"/>
<protein>
    <submittedName>
        <fullName evidence="5">AraC family transcriptional regulator</fullName>
    </submittedName>
</protein>
<dbReference type="GO" id="GO:0043565">
    <property type="term" value="F:sequence-specific DNA binding"/>
    <property type="evidence" value="ECO:0007669"/>
    <property type="project" value="InterPro"/>
</dbReference>
<dbReference type="InterPro" id="IPR018060">
    <property type="entry name" value="HTH_AraC"/>
</dbReference>
<gene>
    <name evidence="5" type="ORF">MNAB215_5440</name>
</gene>
<evidence type="ECO:0000313" key="5">
    <source>
        <dbReference type="EMBL" id="SPM43218.1"/>
    </source>
</evidence>
<sequence length="322" mass="35859">MPEYDARLVLHTGTVTAWDCECPGLCRGKASEEHVPGTRFAFPYRGVYVHSVGTKDHVADANQMVITNADEAYRVSHPVAGGDATLTLAVDAPTLLEVTPLEYRCSRERPALNRSLLRIDPRTQLLAAQLRQRLLRESIDRLEAETQVLHLIRHALGSNASHSSRPGSRNPEKMADQVKMLLSADPWRRWTLATIAEEVSVTPVYLTDAFRRVEGIPLYRYHLQLRLAFGLTVLPHCDDLMALAIDLGFHSHSHFSASFKKTFGHTPSEFKRSVADRSHQTVDHQNFDAKLLDSAGAYVSRSVCDACHSPSDVRDLQTSNAA</sequence>
<dbReference type="Pfam" id="PF12833">
    <property type="entry name" value="HTH_18"/>
    <property type="match status" value="1"/>
</dbReference>
<dbReference type="GO" id="GO:0003700">
    <property type="term" value="F:DNA-binding transcription factor activity"/>
    <property type="evidence" value="ECO:0007669"/>
    <property type="project" value="InterPro"/>
</dbReference>
<keyword evidence="6" id="KW-1185">Reference proteome</keyword>
<dbReference type="PROSITE" id="PS00041">
    <property type="entry name" value="HTH_ARAC_FAMILY_1"/>
    <property type="match status" value="1"/>
</dbReference>
<accession>A0A2U3PHH3</accession>
<reference evidence="5 6" key="1">
    <citation type="submission" date="2017-01" db="EMBL/GenBank/DDBJ databases">
        <authorList>
            <consortium name="Urmite Genomes"/>
        </authorList>
    </citation>
    <scope>NUCLEOTIDE SEQUENCE [LARGE SCALE GENOMIC DNA]</scope>
    <source>
        <strain evidence="5 6">AB215</strain>
    </source>
</reference>
<dbReference type="EMBL" id="FUEZ01000004">
    <property type="protein sequence ID" value="SPM43218.1"/>
    <property type="molecule type" value="Genomic_DNA"/>
</dbReference>
<dbReference type="PANTHER" id="PTHR46796">
    <property type="entry name" value="HTH-TYPE TRANSCRIPTIONAL ACTIVATOR RHAS-RELATED"/>
    <property type="match status" value="1"/>
</dbReference>
<dbReference type="SUPFAM" id="SSF46689">
    <property type="entry name" value="Homeodomain-like"/>
    <property type="match status" value="1"/>
</dbReference>
<dbReference type="Proteomes" id="UP000240424">
    <property type="component" value="Unassembled WGS sequence"/>
</dbReference>
<dbReference type="InterPro" id="IPR009057">
    <property type="entry name" value="Homeodomain-like_sf"/>
</dbReference>
<dbReference type="SMART" id="SM00342">
    <property type="entry name" value="HTH_ARAC"/>
    <property type="match status" value="1"/>
</dbReference>
<dbReference type="OrthoDB" id="5295226at2"/>
<dbReference type="Gene3D" id="1.10.10.60">
    <property type="entry name" value="Homeodomain-like"/>
    <property type="match status" value="2"/>
</dbReference>
<evidence type="ECO:0000256" key="3">
    <source>
        <dbReference type="ARBA" id="ARBA00023163"/>
    </source>
</evidence>
<evidence type="ECO:0000313" key="6">
    <source>
        <dbReference type="Proteomes" id="UP000240424"/>
    </source>
</evidence>
<evidence type="ECO:0000256" key="2">
    <source>
        <dbReference type="ARBA" id="ARBA00023125"/>
    </source>
</evidence>
<dbReference type="AlphaFoldDB" id="A0A2U3PHH3"/>
<dbReference type="InterPro" id="IPR050204">
    <property type="entry name" value="AraC_XylS_family_regulators"/>
</dbReference>
<dbReference type="PRINTS" id="PR00032">
    <property type="entry name" value="HTHARAC"/>
</dbReference>
<dbReference type="RefSeq" id="WP_083746267.1">
    <property type="nucleotide sequence ID" value="NZ_FUEZ01000004.1"/>
</dbReference>
<dbReference type="STRING" id="1841861.GCA_900157365_03760"/>
<evidence type="ECO:0000256" key="1">
    <source>
        <dbReference type="ARBA" id="ARBA00023015"/>
    </source>
</evidence>
<name>A0A2U3PHH3_9MYCO</name>
<keyword evidence="1" id="KW-0805">Transcription regulation</keyword>
<organism evidence="5 6">
    <name type="scientific">Mycobacterium numidiamassiliense</name>
    <dbReference type="NCBI Taxonomy" id="1841861"/>
    <lineage>
        <taxon>Bacteria</taxon>
        <taxon>Bacillati</taxon>
        <taxon>Actinomycetota</taxon>
        <taxon>Actinomycetes</taxon>
        <taxon>Mycobacteriales</taxon>
        <taxon>Mycobacteriaceae</taxon>
        <taxon>Mycobacterium</taxon>
    </lineage>
</organism>
<dbReference type="PANTHER" id="PTHR46796:SF2">
    <property type="entry name" value="TRANSCRIPTIONAL REGULATORY PROTEIN"/>
    <property type="match status" value="1"/>
</dbReference>
<keyword evidence="3" id="KW-0804">Transcription</keyword>
<dbReference type="InterPro" id="IPR020449">
    <property type="entry name" value="Tscrpt_reg_AraC-type_HTH"/>
</dbReference>